<evidence type="ECO:0000313" key="1">
    <source>
        <dbReference type="Proteomes" id="UP001732720"/>
    </source>
</evidence>
<proteinExistence type="predicted"/>
<sequence>MVLNSVDKVIQLQKNTANIRNICVLAHVDHGTEEYLINLIDSPGHVDFSSEVSTAVRICDGCIIVVDAVEGVCPQTQAVLRQAWLERIRPVLVINKLDRLIVELKFTPQEAYSHLKNILEQINALTGTLFTSKVLEERAEREAEARVNPNSEQGEQVYDWSTGLEDTDDSHLYFSPEQGNVVFTSAIDGWGFGIEHFAKIYSEKIGIRKEVLLKTLWGDYYMNMKAKKIMKVEQAKGKKPLFVQLILENIWSLYDAVLRKDKEKVDKIVTSLGLKLGAREARHSDPKVQISAICSQWLPVSHAVLAMVCHKLPSPLDITSERVERLMCTGSQTFDSLPPETQALKEAFMNCGGEDTAPVIIFVSKMFAVDVKALPQNKPRPLTQEEIAQRRERARKRHAEKLAATWGQTPTEPGQDGGVLEPNPQGEELRGDEQEVESVTLHPELQEESNQESFIAFARVFSGVARRGKKIFVLGPKYSPIEFLQRVPLGFSAPLDDLPPVPHMACCSLESLYLLMGRELEELEEVPPGNVLGIGGLQDLVLKSATLCSLPSCSPFVPLNFEATPIVRVAIEPKHPSEMPQLVRGMKLLNQADPCVQILIQETGEHVLVTAGEVHLQRCLDDLKERFAKIHISVSEPIIPFRETITKPPKVDMVNEEIGKQQKVAVIHQAKEDQSKIPEGIQVDSDGLITMTTPNKLATLSVRALPLPEAVTQILEENSDLIRSMEQLTSSLNEGKNTQVIHQKTQDKIWEFKGKLEQHLTGRKWRNTVDQIWSFGPRKCGPNILVSQSEDFQNSVWTAPAGRASKEARRYRDFGNSIVSGFQLATLSGPMCEEPLMGVCFVLEKWDLSKFEEQAVSERENQEQSDQAGEPQGEGKAHHERQEPQGGYAEPLEKRTSQKADPSVADCYGPFSGQLIATMKEACRYALQVKPQRLMAAMYTCDIMATSEVLGRVYAVLSKREGRVLQEEMKEGTDVFIIKAVLPVAESFGFADEIRKRTSGLASPQLVFSHWEVIPSDPFWVPTTEEEYLHFGEKADSENQARKYMNAVRKRKGLSVEEKIVEHAEKQRTLGRNK</sequence>
<reference evidence="2" key="1">
    <citation type="submission" date="2025-08" db="UniProtKB">
        <authorList>
            <consortium name="RefSeq"/>
        </authorList>
    </citation>
    <scope>IDENTIFICATION</scope>
</reference>
<protein>
    <submittedName>
        <fullName evidence="2">Elongation factor-like GTPase 1 isoform X2</fullName>
    </submittedName>
</protein>
<organism evidence="1 2">
    <name type="scientific">Castor canadensis</name>
    <name type="common">American beaver</name>
    <dbReference type="NCBI Taxonomy" id="51338"/>
    <lineage>
        <taxon>Eukaryota</taxon>
        <taxon>Metazoa</taxon>
        <taxon>Chordata</taxon>
        <taxon>Craniata</taxon>
        <taxon>Vertebrata</taxon>
        <taxon>Euteleostomi</taxon>
        <taxon>Mammalia</taxon>
        <taxon>Eutheria</taxon>
        <taxon>Euarchontoglires</taxon>
        <taxon>Glires</taxon>
        <taxon>Rodentia</taxon>
        <taxon>Castorimorpha</taxon>
        <taxon>Castoridae</taxon>
        <taxon>Castor</taxon>
    </lineage>
</organism>
<keyword evidence="1" id="KW-1185">Reference proteome</keyword>
<dbReference type="Proteomes" id="UP001732720">
    <property type="component" value="Chromosome 19"/>
</dbReference>
<name>A0AC58LKK5_CASCN</name>
<accession>A0AC58LKK5</accession>
<evidence type="ECO:0000313" key="2">
    <source>
        <dbReference type="RefSeq" id="XP_073917704.1"/>
    </source>
</evidence>
<dbReference type="RefSeq" id="XP_073917704.1">
    <property type="nucleotide sequence ID" value="XM_074061603.1"/>
</dbReference>
<gene>
    <name evidence="2" type="primary">Efl1</name>
</gene>